<evidence type="ECO:0000313" key="4">
    <source>
        <dbReference type="Proteomes" id="UP000574317"/>
    </source>
</evidence>
<evidence type="ECO:0000313" key="3">
    <source>
        <dbReference type="EMBL" id="KAF5566436.1"/>
    </source>
</evidence>
<evidence type="ECO:0000256" key="1">
    <source>
        <dbReference type="SAM" id="MobiDB-lite"/>
    </source>
</evidence>
<dbReference type="AlphaFoldDB" id="A0A8H5NH57"/>
<reference evidence="3 4" key="1">
    <citation type="submission" date="2020-05" db="EMBL/GenBank/DDBJ databases">
        <title>Identification and distribution of gene clusters putatively required for synthesis of sphingolipid metabolism inhibitors in phylogenetically diverse species of the filamentous fungus Fusarium.</title>
        <authorList>
            <person name="Kim H.-S."/>
            <person name="Busman M."/>
            <person name="Brown D.W."/>
            <person name="Divon H."/>
            <person name="Uhlig S."/>
            <person name="Proctor R.H."/>
        </authorList>
    </citation>
    <scope>NUCLEOTIDE SEQUENCE [LARGE SCALE GENOMIC DNA]</scope>
    <source>
        <strain evidence="3 4">NRRL 25196</strain>
    </source>
</reference>
<name>A0A8H5NH57_9HYPO</name>
<protein>
    <recommendedName>
        <fullName evidence="2">HNH nuclease domain-containing protein</fullName>
    </recommendedName>
</protein>
<dbReference type="Proteomes" id="UP000574317">
    <property type="component" value="Unassembled WGS sequence"/>
</dbReference>
<dbReference type="InterPro" id="IPR003615">
    <property type="entry name" value="HNH_nuc"/>
</dbReference>
<proteinExistence type="predicted"/>
<sequence>MSINPQTRKERLQKDLDRVTPLLSQNRCHSRYKEAFDDGFIQRFSRVRSFLPALEVEERALICIQIQHKIHRFNPTLRFDQRHRAVIISVPMSSLLLGGNLSPIDHDGRTLWIELNNTYAMMCHIMQVPIPADVPQTVTQQQLQAASDAVTARDSAEKLRCRGRDMDRCVVTGAADPEVCHIVPWSLNKSFRNIMSTRQFSTGISNMLGKRAGTYYESIIAPPIQTGTQATDPRGQSDKTWNMICLSPQLHSWWEKAYFAFEPLFPVKSEDGLKARVDLIFHWMPKVVTSATLPCSEITKQVENSLKADPTLSIKPHTCHGSPIVQAFLRSGERLATGHVFSVEMNKREAGHFYNMMKLQWISINIVALAGAAGCPDLCSFDDDDLMPFELDVRNADSEDELLANDPESGNQSVLTDDDPEPADSSVLINDDDNELITMICSLRLRE</sequence>
<keyword evidence="4" id="KW-1185">Reference proteome</keyword>
<organism evidence="3 4">
    <name type="scientific">Fusarium napiforme</name>
    <dbReference type="NCBI Taxonomy" id="42672"/>
    <lineage>
        <taxon>Eukaryota</taxon>
        <taxon>Fungi</taxon>
        <taxon>Dikarya</taxon>
        <taxon>Ascomycota</taxon>
        <taxon>Pezizomycotina</taxon>
        <taxon>Sordariomycetes</taxon>
        <taxon>Hypocreomycetidae</taxon>
        <taxon>Hypocreales</taxon>
        <taxon>Nectriaceae</taxon>
        <taxon>Fusarium</taxon>
        <taxon>Fusarium fujikuroi species complex</taxon>
    </lineage>
</organism>
<gene>
    <name evidence="3" type="ORF">FNAPI_1139</name>
</gene>
<comment type="caution">
    <text evidence="3">The sequence shown here is derived from an EMBL/GenBank/DDBJ whole genome shotgun (WGS) entry which is preliminary data.</text>
</comment>
<dbReference type="EMBL" id="JAAOAO010000041">
    <property type="protein sequence ID" value="KAF5566436.1"/>
    <property type="molecule type" value="Genomic_DNA"/>
</dbReference>
<accession>A0A8H5NH57</accession>
<evidence type="ECO:0000259" key="2">
    <source>
        <dbReference type="Pfam" id="PF13391"/>
    </source>
</evidence>
<feature type="domain" description="HNH nuclease" evidence="2">
    <location>
        <begin position="169"/>
        <end position="262"/>
    </location>
</feature>
<dbReference type="Pfam" id="PF13391">
    <property type="entry name" value="HNH_2"/>
    <property type="match status" value="1"/>
</dbReference>
<feature type="region of interest" description="Disordered" evidence="1">
    <location>
        <begin position="402"/>
        <end position="428"/>
    </location>
</feature>